<keyword evidence="2" id="KW-1185">Reference proteome</keyword>
<evidence type="ECO:0000313" key="2">
    <source>
        <dbReference type="Proteomes" id="UP000010471"/>
    </source>
</evidence>
<dbReference type="HOGENOM" id="CLU_2862836_0_0_3"/>
<dbReference type="EMBL" id="CP003630">
    <property type="protein sequence ID" value="AFZ18920.1"/>
    <property type="molecule type" value="Genomic_DNA"/>
</dbReference>
<dbReference type="KEGG" id="mic:Mic7113_3178"/>
<name>K9WET6_9CYAN</name>
<gene>
    <name evidence="1" type="ORF">Mic7113_3178</name>
</gene>
<dbReference type="Proteomes" id="UP000010471">
    <property type="component" value="Chromosome"/>
</dbReference>
<dbReference type="STRING" id="1173027.Mic7113_3178"/>
<organism evidence="1 2">
    <name type="scientific">Allocoleopsis franciscana PCC 7113</name>
    <dbReference type="NCBI Taxonomy" id="1173027"/>
    <lineage>
        <taxon>Bacteria</taxon>
        <taxon>Bacillati</taxon>
        <taxon>Cyanobacteriota</taxon>
        <taxon>Cyanophyceae</taxon>
        <taxon>Coleofasciculales</taxon>
        <taxon>Coleofasciculaceae</taxon>
        <taxon>Allocoleopsis</taxon>
        <taxon>Allocoleopsis franciscana</taxon>
    </lineage>
</organism>
<sequence>MKNPNFQFEVVDSSTTLEGIRIEEIIPSLLLGSRENPCEALCYAICALNSNPNCVKDWKKKLCN</sequence>
<protein>
    <submittedName>
        <fullName evidence="1">Uncharacterized protein</fullName>
    </submittedName>
</protein>
<dbReference type="AlphaFoldDB" id="K9WET6"/>
<proteinExistence type="predicted"/>
<evidence type="ECO:0000313" key="1">
    <source>
        <dbReference type="EMBL" id="AFZ18920.1"/>
    </source>
</evidence>
<reference evidence="1 2" key="1">
    <citation type="submission" date="2012-06" db="EMBL/GenBank/DDBJ databases">
        <title>Finished chromosome of genome of Microcoleus sp. PCC 7113.</title>
        <authorList>
            <consortium name="US DOE Joint Genome Institute"/>
            <person name="Gugger M."/>
            <person name="Coursin T."/>
            <person name="Rippka R."/>
            <person name="Tandeau De Marsac N."/>
            <person name="Huntemann M."/>
            <person name="Wei C.-L."/>
            <person name="Han J."/>
            <person name="Detter J.C."/>
            <person name="Han C."/>
            <person name="Tapia R."/>
            <person name="Chen A."/>
            <person name="Kyrpides N."/>
            <person name="Mavromatis K."/>
            <person name="Markowitz V."/>
            <person name="Szeto E."/>
            <person name="Ivanova N."/>
            <person name="Pagani I."/>
            <person name="Pati A."/>
            <person name="Goodwin L."/>
            <person name="Nordberg H.P."/>
            <person name="Cantor M.N."/>
            <person name="Hua S.X."/>
            <person name="Woyke T."/>
            <person name="Kerfeld C.A."/>
        </authorList>
    </citation>
    <scope>NUCLEOTIDE SEQUENCE [LARGE SCALE GENOMIC DNA]</scope>
    <source>
        <strain evidence="1 2">PCC 7113</strain>
    </source>
</reference>
<accession>K9WET6</accession>